<dbReference type="AlphaFoldDB" id="A0A9J9H8X3"/>
<dbReference type="PANTHER" id="PTHR48104:SF30">
    <property type="entry name" value="METACASPASE-1"/>
    <property type="match status" value="1"/>
</dbReference>
<dbReference type="SUPFAM" id="SSF52129">
    <property type="entry name" value="Caspase-like"/>
    <property type="match status" value="1"/>
</dbReference>
<feature type="region of interest" description="Disordered" evidence="1">
    <location>
        <begin position="580"/>
        <end position="612"/>
    </location>
</feature>
<evidence type="ECO:0000313" key="4">
    <source>
        <dbReference type="Proteomes" id="UP000001989"/>
    </source>
</evidence>
<evidence type="ECO:0000313" key="3">
    <source>
        <dbReference type="EMBL" id="ABQ67165.1"/>
    </source>
</evidence>
<dbReference type="InterPro" id="IPR011600">
    <property type="entry name" value="Pept_C14_caspase"/>
</dbReference>
<dbReference type="KEGG" id="swi:Swit_0798"/>
<evidence type="ECO:0000259" key="2">
    <source>
        <dbReference type="Pfam" id="PF00656"/>
    </source>
</evidence>
<keyword evidence="4" id="KW-1185">Reference proteome</keyword>
<name>A0A9J9H8X3_RHIWR</name>
<accession>A0A9J9H8X3</accession>
<proteinExistence type="predicted"/>
<evidence type="ECO:0000256" key="1">
    <source>
        <dbReference type="SAM" id="MobiDB-lite"/>
    </source>
</evidence>
<organism evidence="3 4">
    <name type="scientific">Rhizorhabdus wittichii (strain DSM 6014 / CCUG 31198 / JCM 15750 / NBRC 105917 / EY 4224 / RW1)</name>
    <name type="common">Sphingomonas wittichii</name>
    <dbReference type="NCBI Taxonomy" id="392499"/>
    <lineage>
        <taxon>Bacteria</taxon>
        <taxon>Pseudomonadati</taxon>
        <taxon>Pseudomonadota</taxon>
        <taxon>Alphaproteobacteria</taxon>
        <taxon>Sphingomonadales</taxon>
        <taxon>Sphingomonadaceae</taxon>
        <taxon>Rhizorhabdus</taxon>
    </lineage>
</organism>
<dbReference type="Gene3D" id="3.40.50.1460">
    <property type="match status" value="1"/>
</dbReference>
<dbReference type="GO" id="GO:0004197">
    <property type="term" value="F:cysteine-type endopeptidase activity"/>
    <property type="evidence" value="ECO:0007669"/>
    <property type="project" value="InterPro"/>
</dbReference>
<dbReference type="InterPro" id="IPR050452">
    <property type="entry name" value="Metacaspase"/>
</dbReference>
<reference evidence="3 4" key="1">
    <citation type="journal article" date="2010" name="J. Bacteriol.">
        <title>Genome sequence of the dioxin-mineralizing bacterium Sphingomonas wittichii RW1.</title>
        <authorList>
            <person name="Miller T.R."/>
            <person name="Delcher A.L."/>
            <person name="Salzberg S.L."/>
            <person name="Saunders E."/>
            <person name="Detter J.C."/>
            <person name="Halden R.U."/>
        </authorList>
    </citation>
    <scope>NUCLEOTIDE SEQUENCE [LARGE SCALE GENOMIC DNA]</scope>
    <source>
        <strain evidence="4">DSM 6014 / CCUG 31198 / JCM 15750 / NBRC 105917 / EY 4224 / RW1</strain>
    </source>
</reference>
<feature type="domain" description="Peptidase C14 caspase" evidence="2">
    <location>
        <begin position="19"/>
        <end position="321"/>
    </location>
</feature>
<feature type="region of interest" description="Disordered" evidence="1">
    <location>
        <begin position="460"/>
        <end position="484"/>
    </location>
</feature>
<protein>
    <submittedName>
        <fullName evidence="3">Peptidase C14, caspase catalytic subunit p20</fullName>
    </submittedName>
</protein>
<dbReference type="InterPro" id="IPR029030">
    <property type="entry name" value="Caspase-like_dom_sf"/>
</dbReference>
<dbReference type="Pfam" id="PF00656">
    <property type="entry name" value="Peptidase_C14"/>
    <property type="match status" value="1"/>
</dbReference>
<dbReference type="GO" id="GO:0005737">
    <property type="term" value="C:cytoplasm"/>
    <property type="evidence" value="ECO:0007669"/>
    <property type="project" value="TreeGrafter"/>
</dbReference>
<gene>
    <name evidence="3" type="ordered locus">Swit_0798</name>
</gene>
<sequence>MMAMGMSIHIGLNNLDVSSYGEQTVLAGCINDADSMQSLAAGQGFQTRRMVDEEATADAVIEAISDAANTLRSGDMLFLTYSGHGSQVSDVDGDEADGLDETWCLYDRMLIDDELSQLWSRFEAGVRILMLSDSCHSGTVAKLIKERKLAASPQLRDMFSPTAIKPPKVTTRALAVRGGGTPPPAVAIAARPAPLAPVAADAQRIPPAAAGEVTFRWLDPSARRRSIEKNGGLYGTLQRLIGRDVDDGVQASVILISGCQDNQLSADGDGNGLFTETLLKVWNDGGFSGDYRAFHKAILDLMPSTQSPNYFTTGASNPTFEAQHPFTLTTDATNEPVASSLWVTGPETMDRSDAPPTFRVNGGPNPYFIFEITSEARLFDTGNVGDGERTDDNFYGSWSDSAHQSGTEYSLPQAVWDRLKQADTLYYRIGSTEASTGWGNYMVSTPDQQYDLAPSISLSGDAVSGEEEQPVDDGAASGLPSISGPDSMAADDPAPSFTIDRAGAPYAVVEVATDGALFADDTSRTDDNFYATWQDSDLLTGDQWDMPDAVWSRLAPAGAIYYRVGTTTSETGWDNYTVSTEDGDGDQAPMISVGATRSRTKNRPRALAPAMA</sequence>
<dbReference type="GO" id="GO:0006508">
    <property type="term" value="P:proteolysis"/>
    <property type="evidence" value="ECO:0007669"/>
    <property type="project" value="InterPro"/>
</dbReference>
<dbReference type="Proteomes" id="UP000001989">
    <property type="component" value="Chromosome"/>
</dbReference>
<dbReference type="PANTHER" id="PTHR48104">
    <property type="entry name" value="METACASPASE-4"/>
    <property type="match status" value="1"/>
</dbReference>
<dbReference type="EMBL" id="CP000699">
    <property type="protein sequence ID" value="ABQ67165.1"/>
    <property type="molecule type" value="Genomic_DNA"/>
</dbReference>